<accession>A0A165WU78</accession>
<protein>
    <submittedName>
        <fullName evidence="1">Uncharacterized protein</fullName>
    </submittedName>
</protein>
<dbReference type="PANTHER" id="PTHR46579">
    <property type="entry name" value="F5/8 TYPE C DOMAIN-CONTAINING PROTEIN-RELATED"/>
    <property type="match status" value="1"/>
</dbReference>
<evidence type="ECO:0000313" key="2">
    <source>
        <dbReference type="Proteomes" id="UP000076798"/>
    </source>
</evidence>
<dbReference type="OrthoDB" id="2669721at2759"/>
<evidence type="ECO:0000313" key="1">
    <source>
        <dbReference type="EMBL" id="KZT31523.1"/>
    </source>
</evidence>
<dbReference type="Proteomes" id="UP000076798">
    <property type="component" value="Unassembled WGS sequence"/>
</dbReference>
<dbReference type="PANTHER" id="PTHR46579:SF1">
    <property type="entry name" value="F5_8 TYPE C DOMAIN-CONTAINING PROTEIN"/>
    <property type="match status" value="1"/>
</dbReference>
<gene>
    <name evidence="1" type="ORF">SISSUDRAFT_995013</name>
</gene>
<name>A0A165WU78_9AGAM</name>
<dbReference type="STRING" id="1314776.A0A165WU78"/>
<reference evidence="1 2" key="1">
    <citation type="journal article" date="2016" name="Mol. Biol. Evol.">
        <title>Comparative Genomics of Early-Diverging Mushroom-Forming Fungi Provides Insights into the Origins of Lignocellulose Decay Capabilities.</title>
        <authorList>
            <person name="Nagy L.G."/>
            <person name="Riley R."/>
            <person name="Tritt A."/>
            <person name="Adam C."/>
            <person name="Daum C."/>
            <person name="Floudas D."/>
            <person name="Sun H."/>
            <person name="Yadav J.S."/>
            <person name="Pangilinan J."/>
            <person name="Larsson K.H."/>
            <person name="Matsuura K."/>
            <person name="Barry K."/>
            <person name="Labutti K."/>
            <person name="Kuo R."/>
            <person name="Ohm R.A."/>
            <person name="Bhattacharya S.S."/>
            <person name="Shirouzu T."/>
            <person name="Yoshinaga Y."/>
            <person name="Martin F.M."/>
            <person name="Grigoriev I.V."/>
            <person name="Hibbett D.S."/>
        </authorList>
    </citation>
    <scope>NUCLEOTIDE SEQUENCE [LARGE SCALE GENOMIC DNA]</scope>
    <source>
        <strain evidence="1 2">HHB10207 ss-3</strain>
    </source>
</reference>
<sequence>MHLISLNIPDIFLKLWRGQLACAHTDNINDWPWRIMVGEKWKEHGALVAAAHPYLPGSFDRTPRNPAFKVSSGYKAWEFLIWFYCLGPCLFYDTLPFNYWRHFCLGVSAFRLLMQEKISPEDIKVAHRRLLKFAVAFEELYYQRRRDRLHFVRPSVHAVVHLALETARMGPLLIYSQWAIERTIGNLGEEIKQDSNPYANLARRGYRRTLTNTLLSIFPHLNPPPTIKGTFRDLGQEYYMLGAIRQKALDLSAQEATLVSARLLAEGDTLGARAIYPWARLKLPNGQISRALWKENETSVVPRRYSRNVKVGTGRNREEGVALISRYGPPNPFLLRKSYGTYETREYRGMQDVCLVSAKDILSVVMMAPDPIFPKYFPNDESRFRRYYLAEKPGLQVANIMRAEADDPNADD</sequence>
<proteinExistence type="predicted"/>
<dbReference type="AlphaFoldDB" id="A0A165WU78"/>
<dbReference type="EMBL" id="KV428545">
    <property type="protein sequence ID" value="KZT31523.1"/>
    <property type="molecule type" value="Genomic_DNA"/>
</dbReference>
<keyword evidence="2" id="KW-1185">Reference proteome</keyword>
<organism evidence="1 2">
    <name type="scientific">Sistotremastrum suecicum HHB10207 ss-3</name>
    <dbReference type="NCBI Taxonomy" id="1314776"/>
    <lineage>
        <taxon>Eukaryota</taxon>
        <taxon>Fungi</taxon>
        <taxon>Dikarya</taxon>
        <taxon>Basidiomycota</taxon>
        <taxon>Agaricomycotina</taxon>
        <taxon>Agaricomycetes</taxon>
        <taxon>Sistotremastrales</taxon>
        <taxon>Sistotremastraceae</taxon>
        <taxon>Sistotremastrum</taxon>
    </lineage>
</organism>